<dbReference type="AlphaFoldDB" id="A0A9D7XTZ6"/>
<sequence>MDELLADRYERRGLLGRGAMGDVWLAYDARLGRLVAVKQLRRALELDAHGVDRLIREARLAATLQHARVVAVYDLLIVDEQPIVVMEYVEGESLATLLRRTKGVDVATALVLGRDVGLALAAAHEAGIVHRDVKPANILIAANGRAKLADFGIARGSDDSALTGTGQMVGTVAFMAPETALGSPPTPAADIYSLGATLYSAVEGHAPFTSEDGRQNTATMLLRMIREDAPTPRRAGPLSPLLSRMLSREVTNRPTAAEVLTILTDLIRAPDELASSPAASGPSAAPGPRSMDSAAAAVVGVARAPIHQPGADDAVSANDAGGADNADNADDAADMALAPTIKRTLLSDSSQPIDVDDRPAQSPPGPAANQESPTVSGSSRKPDHRKRVAAVVIAGAAVLTAMGTLAATTRPVSAPGVVAAPTSTGKGIDMVGQGPIERLIVKPTPESLHVSVELSRVLDANSELWVDIQFARTAGNCPDRIIVFSPKQRQATLGTATCQGEVVTYSVATTLSSTLEPGSVNSAALSWAALDGPRGGILIARVRLVTEGQTVSWLPTNQSYATASTGGGVAIPK</sequence>
<keyword evidence="5 10" id="KW-0418">Kinase</keyword>
<keyword evidence="2 10" id="KW-0723">Serine/threonine-protein kinase</keyword>
<dbReference type="Gene3D" id="1.10.510.10">
    <property type="entry name" value="Transferase(Phosphotransferase) domain 1"/>
    <property type="match status" value="1"/>
</dbReference>
<evidence type="ECO:0000256" key="8">
    <source>
        <dbReference type="SAM" id="MobiDB-lite"/>
    </source>
</evidence>
<evidence type="ECO:0000256" key="5">
    <source>
        <dbReference type="ARBA" id="ARBA00022777"/>
    </source>
</evidence>
<organism evidence="10 11">
    <name type="scientific">Candidatus Phosphoribacter hodrii</name>
    <dbReference type="NCBI Taxonomy" id="2953743"/>
    <lineage>
        <taxon>Bacteria</taxon>
        <taxon>Bacillati</taxon>
        <taxon>Actinomycetota</taxon>
        <taxon>Actinomycetes</taxon>
        <taxon>Micrococcales</taxon>
        <taxon>Dermatophilaceae</taxon>
        <taxon>Candidatus Phosphoribacter</taxon>
    </lineage>
</organism>
<dbReference type="InterPro" id="IPR000719">
    <property type="entry name" value="Prot_kinase_dom"/>
</dbReference>
<dbReference type="InterPro" id="IPR017441">
    <property type="entry name" value="Protein_kinase_ATP_BS"/>
</dbReference>
<dbReference type="InterPro" id="IPR011009">
    <property type="entry name" value="Kinase-like_dom_sf"/>
</dbReference>
<name>A0A9D7XTZ6_9MICO</name>
<evidence type="ECO:0000313" key="10">
    <source>
        <dbReference type="EMBL" id="MBL0003373.1"/>
    </source>
</evidence>
<keyword evidence="4 7" id="KW-0547">Nucleotide-binding</keyword>
<feature type="domain" description="Protein kinase" evidence="9">
    <location>
        <begin position="9"/>
        <end position="267"/>
    </location>
</feature>
<dbReference type="SUPFAM" id="SSF56112">
    <property type="entry name" value="Protein kinase-like (PK-like)"/>
    <property type="match status" value="1"/>
</dbReference>
<evidence type="ECO:0000256" key="1">
    <source>
        <dbReference type="ARBA" id="ARBA00012513"/>
    </source>
</evidence>
<keyword evidence="6 7" id="KW-0067">ATP-binding</keyword>
<feature type="region of interest" description="Disordered" evidence="8">
    <location>
        <begin position="344"/>
        <end position="384"/>
    </location>
</feature>
<evidence type="ECO:0000313" key="11">
    <source>
        <dbReference type="Proteomes" id="UP000886632"/>
    </source>
</evidence>
<evidence type="ECO:0000259" key="9">
    <source>
        <dbReference type="PROSITE" id="PS50011"/>
    </source>
</evidence>
<feature type="compositionally biased region" description="Polar residues" evidence="8">
    <location>
        <begin position="369"/>
        <end position="379"/>
    </location>
</feature>
<dbReference type="InterPro" id="IPR008271">
    <property type="entry name" value="Ser/Thr_kinase_AS"/>
</dbReference>
<evidence type="ECO:0000256" key="6">
    <source>
        <dbReference type="ARBA" id="ARBA00022840"/>
    </source>
</evidence>
<evidence type="ECO:0000256" key="2">
    <source>
        <dbReference type="ARBA" id="ARBA00022527"/>
    </source>
</evidence>
<dbReference type="PANTHER" id="PTHR43289">
    <property type="entry name" value="MITOGEN-ACTIVATED PROTEIN KINASE KINASE KINASE 20-RELATED"/>
    <property type="match status" value="1"/>
</dbReference>
<dbReference type="GO" id="GO:0004674">
    <property type="term" value="F:protein serine/threonine kinase activity"/>
    <property type="evidence" value="ECO:0007669"/>
    <property type="project" value="UniProtKB-KW"/>
</dbReference>
<feature type="region of interest" description="Disordered" evidence="8">
    <location>
        <begin position="309"/>
        <end position="329"/>
    </location>
</feature>
<dbReference type="EC" id="2.7.11.1" evidence="1"/>
<dbReference type="SMART" id="SM00220">
    <property type="entry name" value="S_TKc"/>
    <property type="match status" value="1"/>
</dbReference>
<accession>A0A9D7XTZ6</accession>
<reference evidence="10" key="1">
    <citation type="submission" date="2020-10" db="EMBL/GenBank/DDBJ databases">
        <title>Connecting structure to function with the recovery of over 1000 high-quality activated sludge metagenome-assembled genomes encoding full-length rRNA genes using long-read sequencing.</title>
        <authorList>
            <person name="Singleton C.M."/>
            <person name="Petriglieri F."/>
            <person name="Kristensen J.M."/>
            <person name="Kirkegaard R.H."/>
            <person name="Michaelsen T.Y."/>
            <person name="Andersen M.H."/>
            <person name="Karst S.M."/>
            <person name="Dueholm M.S."/>
            <person name="Nielsen P.H."/>
            <person name="Albertsen M."/>
        </authorList>
    </citation>
    <scope>NUCLEOTIDE SEQUENCE</scope>
    <source>
        <strain evidence="10">Ribe_18-Q3-R11-54_MAXAC.001</strain>
    </source>
</reference>
<dbReference type="PROSITE" id="PS50011">
    <property type="entry name" value="PROTEIN_KINASE_DOM"/>
    <property type="match status" value="1"/>
</dbReference>
<dbReference type="CDD" id="cd14014">
    <property type="entry name" value="STKc_PknB_like"/>
    <property type="match status" value="1"/>
</dbReference>
<evidence type="ECO:0000256" key="4">
    <source>
        <dbReference type="ARBA" id="ARBA00022741"/>
    </source>
</evidence>
<comment type="caution">
    <text evidence="10">The sequence shown here is derived from an EMBL/GenBank/DDBJ whole genome shotgun (WGS) entry which is preliminary data.</text>
</comment>
<gene>
    <name evidence="10" type="ORF">IPP00_05095</name>
</gene>
<proteinExistence type="predicted"/>
<dbReference type="PROSITE" id="PS00108">
    <property type="entry name" value="PROTEIN_KINASE_ST"/>
    <property type="match status" value="1"/>
</dbReference>
<dbReference type="PROSITE" id="PS00107">
    <property type="entry name" value="PROTEIN_KINASE_ATP"/>
    <property type="match status" value="1"/>
</dbReference>
<feature type="binding site" evidence="7">
    <location>
        <position position="38"/>
    </location>
    <ligand>
        <name>ATP</name>
        <dbReference type="ChEBI" id="CHEBI:30616"/>
    </ligand>
</feature>
<dbReference type="PANTHER" id="PTHR43289:SF6">
    <property type="entry name" value="SERINE_THREONINE-PROTEIN KINASE NEKL-3"/>
    <property type="match status" value="1"/>
</dbReference>
<dbReference type="EMBL" id="JADKGK010000011">
    <property type="protein sequence ID" value="MBL0003373.1"/>
    <property type="molecule type" value="Genomic_DNA"/>
</dbReference>
<feature type="compositionally biased region" description="Low complexity" evidence="8">
    <location>
        <begin position="311"/>
        <end position="326"/>
    </location>
</feature>
<dbReference type="Proteomes" id="UP000886632">
    <property type="component" value="Unassembled WGS sequence"/>
</dbReference>
<protein>
    <recommendedName>
        <fullName evidence="1">non-specific serine/threonine protein kinase</fullName>
        <ecNumber evidence="1">2.7.11.1</ecNumber>
    </recommendedName>
</protein>
<dbReference type="Pfam" id="PF00069">
    <property type="entry name" value="Pkinase"/>
    <property type="match status" value="1"/>
</dbReference>
<evidence type="ECO:0000256" key="3">
    <source>
        <dbReference type="ARBA" id="ARBA00022679"/>
    </source>
</evidence>
<evidence type="ECO:0000256" key="7">
    <source>
        <dbReference type="PROSITE-ProRule" id="PRU10141"/>
    </source>
</evidence>
<dbReference type="GO" id="GO:0005524">
    <property type="term" value="F:ATP binding"/>
    <property type="evidence" value="ECO:0007669"/>
    <property type="project" value="UniProtKB-UniRule"/>
</dbReference>
<keyword evidence="3" id="KW-0808">Transferase</keyword>
<dbReference type="Gene3D" id="3.30.200.20">
    <property type="entry name" value="Phosphorylase Kinase, domain 1"/>
    <property type="match status" value="1"/>
</dbReference>